<accession>A0ABR1FWP3</accession>
<comment type="caution">
    <text evidence="1">The sequence shown here is derived from an EMBL/GenBank/DDBJ whole genome shotgun (WGS) entry which is preliminary data.</text>
</comment>
<keyword evidence="2" id="KW-1185">Reference proteome</keyword>
<gene>
    <name evidence="1" type="ORF">SO694_00112095</name>
</gene>
<dbReference type="Proteomes" id="UP001363151">
    <property type="component" value="Unassembled WGS sequence"/>
</dbReference>
<dbReference type="EMBL" id="JBBJCI010000213">
    <property type="protein sequence ID" value="KAK7240418.1"/>
    <property type="molecule type" value="Genomic_DNA"/>
</dbReference>
<name>A0ABR1FWP3_AURAN</name>
<evidence type="ECO:0000313" key="1">
    <source>
        <dbReference type="EMBL" id="KAK7240418.1"/>
    </source>
</evidence>
<protein>
    <submittedName>
        <fullName evidence="1">Uncharacterized protein</fullName>
    </submittedName>
</protein>
<organism evidence="1 2">
    <name type="scientific">Aureococcus anophagefferens</name>
    <name type="common">Harmful bloom alga</name>
    <dbReference type="NCBI Taxonomy" id="44056"/>
    <lineage>
        <taxon>Eukaryota</taxon>
        <taxon>Sar</taxon>
        <taxon>Stramenopiles</taxon>
        <taxon>Ochrophyta</taxon>
        <taxon>Pelagophyceae</taxon>
        <taxon>Pelagomonadales</taxon>
        <taxon>Pelagomonadaceae</taxon>
        <taxon>Aureococcus</taxon>
    </lineage>
</organism>
<proteinExistence type="predicted"/>
<sequence length="209" mass="22382">MEPVEWALYPRGAKLLDEVSATVDEAFQLRYERQEVRLGSLDLRHLLGGGGGGDGDAGGGGDVVVDVLEGPAAPSSSRGDLSLLAALELAARWPHGGVRALLQVVAARLQDAGCCLLCLNGRLKVPSPVAPGRAMAPLLMSDFKLTYAAEADALQLRADDSGIALYRRWPNPSFRMYARDADHFAFLGTSPKRPSPDQLRAVLAEAHRR</sequence>
<reference evidence="1 2" key="1">
    <citation type="submission" date="2024-03" db="EMBL/GenBank/DDBJ databases">
        <title>Aureococcus anophagefferens CCMP1851 and Kratosvirus quantuckense: Draft genome of a second virus-susceptible host strain in the model system.</title>
        <authorList>
            <person name="Chase E."/>
            <person name="Truchon A.R."/>
            <person name="Schepens W."/>
            <person name="Wilhelm S.W."/>
        </authorList>
    </citation>
    <scope>NUCLEOTIDE SEQUENCE [LARGE SCALE GENOMIC DNA]</scope>
    <source>
        <strain evidence="1 2">CCMP1851</strain>
    </source>
</reference>
<evidence type="ECO:0000313" key="2">
    <source>
        <dbReference type="Proteomes" id="UP001363151"/>
    </source>
</evidence>